<gene>
    <name evidence="1" type="ORF">OVA965_LOCUS44228</name>
    <name evidence="2" type="ORF">TMI583_LOCUS46904</name>
</gene>
<dbReference type="Proteomes" id="UP000677228">
    <property type="component" value="Unassembled WGS sequence"/>
</dbReference>
<comment type="caution">
    <text evidence="1">The sequence shown here is derived from an EMBL/GenBank/DDBJ whole genome shotgun (WGS) entry which is preliminary data.</text>
</comment>
<dbReference type="EMBL" id="CAJOBA010088917">
    <property type="protein sequence ID" value="CAF4475608.1"/>
    <property type="molecule type" value="Genomic_DNA"/>
</dbReference>
<name>A0A8S2G6F8_9BILA</name>
<evidence type="ECO:0000313" key="3">
    <source>
        <dbReference type="Proteomes" id="UP000677228"/>
    </source>
</evidence>
<accession>A0A8S2G6F8</accession>
<reference evidence="1" key="1">
    <citation type="submission" date="2021-02" db="EMBL/GenBank/DDBJ databases">
        <authorList>
            <person name="Nowell W R."/>
        </authorList>
    </citation>
    <scope>NUCLEOTIDE SEQUENCE</scope>
</reference>
<sequence>HNMQPILKFIRRCPCSIPVIPKRTFGSDITTRWRTAYGGRYTITLIHGDGVGPELMEHVKAVIR</sequence>
<dbReference type="SUPFAM" id="SSF53659">
    <property type="entry name" value="Isocitrate/Isopropylmalate dehydrogenase-like"/>
    <property type="match status" value="1"/>
</dbReference>
<proteinExistence type="predicted"/>
<dbReference type="EMBL" id="CAJNOK010062131">
    <property type="protein sequence ID" value="CAF1640126.1"/>
    <property type="molecule type" value="Genomic_DNA"/>
</dbReference>
<feature type="non-terminal residue" evidence="1">
    <location>
        <position position="1"/>
    </location>
</feature>
<dbReference type="AlphaFoldDB" id="A0A8S2G6F8"/>
<evidence type="ECO:0000313" key="1">
    <source>
        <dbReference type="EMBL" id="CAF1640126.1"/>
    </source>
</evidence>
<protein>
    <submittedName>
        <fullName evidence="1">Uncharacterized protein</fullName>
    </submittedName>
</protein>
<organism evidence="1 3">
    <name type="scientific">Didymodactylos carnosus</name>
    <dbReference type="NCBI Taxonomy" id="1234261"/>
    <lineage>
        <taxon>Eukaryota</taxon>
        <taxon>Metazoa</taxon>
        <taxon>Spiralia</taxon>
        <taxon>Gnathifera</taxon>
        <taxon>Rotifera</taxon>
        <taxon>Eurotatoria</taxon>
        <taxon>Bdelloidea</taxon>
        <taxon>Philodinida</taxon>
        <taxon>Philodinidae</taxon>
        <taxon>Didymodactylos</taxon>
    </lineage>
</organism>
<evidence type="ECO:0000313" key="2">
    <source>
        <dbReference type="EMBL" id="CAF4475608.1"/>
    </source>
</evidence>
<dbReference type="Proteomes" id="UP000682733">
    <property type="component" value="Unassembled WGS sequence"/>
</dbReference>